<evidence type="ECO:0000256" key="1">
    <source>
        <dbReference type="SAM" id="MobiDB-lite"/>
    </source>
</evidence>
<protein>
    <submittedName>
        <fullName evidence="2">Uncharacterized protein</fullName>
    </submittedName>
</protein>
<accession>A0ABS1CR07</accession>
<evidence type="ECO:0000313" key="2">
    <source>
        <dbReference type="EMBL" id="MBK1656876.1"/>
    </source>
</evidence>
<dbReference type="EMBL" id="NRSG01000004">
    <property type="protein sequence ID" value="MBK1656876.1"/>
    <property type="molecule type" value="Genomic_DNA"/>
</dbReference>
<organism evidence="2 3">
    <name type="scientific">Paracraurococcus ruber</name>
    <dbReference type="NCBI Taxonomy" id="77675"/>
    <lineage>
        <taxon>Bacteria</taxon>
        <taxon>Pseudomonadati</taxon>
        <taxon>Pseudomonadota</taxon>
        <taxon>Alphaproteobacteria</taxon>
        <taxon>Acetobacterales</taxon>
        <taxon>Roseomonadaceae</taxon>
        <taxon>Paracraurococcus</taxon>
    </lineage>
</organism>
<evidence type="ECO:0000313" key="3">
    <source>
        <dbReference type="Proteomes" id="UP000697995"/>
    </source>
</evidence>
<feature type="region of interest" description="Disordered" evidence="1">
    <location>
        <begin position="66"/>
        <end position="104"/>
    </location>
</feature>
<proteinExistence type="predicted"/>
<feature type="compositionally biased region" description="Pro residues" evidence="1">
    <location>
        <begin position="95"/>
        <end position="104"/>
    </location>
</feature>
<gene>
    <name evidence="2" type="ORF">CKO45_01370</name>
</gene>
<keyword evidence="3" id="KW-1185">Reference proteome</keyword>
<sequence>MAPRFLRRDQAAEYVGVSPDVFTWEVAQGWWPPPVRRGAKGGLDTWDRLALDDRADIVSGRREALPESAAEAAQQAAAEAAAIEGAKRAATQRPGPKPRPPQAR</sequence>
<reference evidence="2 3" key="1">
    <citation type="journal article" date="2020" name="Microorganisms">
        <title>Osmotic Adaptation and Compatible Solute Biosynthesis of Phototrophic Bacteria as Revealed from Genome Analyses.</title>
        <authorList>
            <person name="Imhoff J.F."/>
            <person name="Rahn T."/>
            <person name="Kunzel S."/>
            <person name="Keller A."/>
            <person name="Neulinger S.C."/>
        </authorList>
    </citation>
    <scope>NUCLEOTIDE SEQUENCE [LARGE SCALE GENOMIC DNA]</scope>
    <source>
        <strain evidence="2 3">DSM 15382</strain>
    </source>
</reference>
<dbReference type="Proteomes" id="UP000697995">
    <property type="component" value="Unassembled WGS sequence"/>
</dbReference>
<name>A0ABS1CR07_9PROT</name>
<feature type="compositionally biased region" description="Low complexity" evidence="1">
    <location>
        <begin position="66"/>
        <end position="84"/>
    </location>
</feature>
<comment type="caution">
    <text evidence="2">The sequence shown here is derived from an EMBL/GenBank/DDBJ whole genome shotgun (WGS) entry which is preliminary data.</text>
</comment>